<protein>
    <recommendedName>
        <fullName evidence="3">RING-type domain-containing protein</fullName>
    </recommendedName>
</protein>
<dbReference type="SUPFAM" id="SSF57850">
    <property type="entry name" value="RING/U-box"/>
    <property type="match status" value="1"/>
</dbReference>
<proteinExistence type="predicted"/>
<reference evidence="4" key="1">
    <citation type="submission" date="2021-02" db="EMBL/GenBank/DDBJ databases">
        <authorList>
            <person name="Dougan E. K."/>
            <person name="Rhodes N."/>
            <person name="Thang M."/>
            <person name="Chan C."/>
        </authorList>
    </citation>
    <scope>NUCLEOTIDE SEQUENCE</scope>
</reference>
<dbReference type="PANTHER" id="PTHR22765:SF434">
    <property type="entry name" value="GB|AAD18119.1-RELATED"/>
    <property type="match status" value="1"/>
</dbReference>
<dbReference type="OrthoDB" id="1302410at2759"/>
<evidence type="ECO:0000313" key="4">
    <source>
        <dbReference type="EMBL" id="CAE7740003.1"/>
    </source>
</evidence>
<keyword evidence="2" id="KW-1133">Transmembrane helix</keyword>
<evidence type="ECO:0000313" key="5">
    <source>
        <dbReference type="Proteomes" id="UP000601435"/>
    </source>
</evidence>
<dbReference type="Proteomes" id="UP000601435">
    <property type="component" value="Unassembled WGS sequence"/>
</dbReference>
<sequence length="199" mass="21729">MARELSTQLQSRIRACALAVIAISFVTMIFLIVVLGFTPMEKRHGYSALLVIPLACMLMVGAISLLFDRPHTHPVAERGAATVGKKSCDCIWASNVFEELEFGVVDSHSLSFHSFHVEKGTDGAEWQQTGPAPLKSHACLFKPTCACCLDDFQPRSQVAILPCGHVFHEDCIARWSLATSKSANSCPTCRTSFECLADP</sequence>
<keyword evidence="2" id="KW-0812">Transmembrane</keyword>
<keyword evidence="2" id="KW-0472">Membrane</keyword>
<dbReference type="InterPro" id="IPR013083">
    <property type="entry name" value="Znf_RING/FYVE/PHD"/>
</dbReference>
<keyword evidence="1" id="KW-0862">Zinc</keyword>
<dbReference type="InterPro" id="IPR051826">
    <property type="entry name" value="E3_ubiquitin-ligase_domain"/>
</dbReference>
<dbReference type="GO" id="GO:0061630">
    <property type="term" value="F:ubiquitin protein ligase activity"/>
    <property type="evidence" value="ECO:0007669"/>
    <property type="project" value="TreeGrafter"/>
</dbReference>
<dbReference type="PANTHER" id="PTHR22765">
    <property type="entry name" value="RING FINGER AND PROTEASE ASSOCIATED DOMAIN-CONTAINING"/>
    <property type="match status" value="1"/>
</dbReference>
<dbReference type="InterPro" id="IPR001841">
    <property type="entry name" value="Znf_RING"/>
</dbReference>
<dbReference type="PROSITE" id="PS50089">
    <property type="entry name" value="ZF_RING_2"/>
    <property type="match status" value="1"/>
</dbReference>
<feature type="transmembrane region" description="Helical" evidence="2">
    <location>
        <begin position="12"/>
        <end position="34"/>
    </location>
</feature>
<keyword evidence="1" id="KW-0479">Metal-binding</keyword>
<organism evidence="4 5">
    <name type="scientific">Symbiodinium necroappetens</name>
    <dbReference type="NCBI Taxonomy" id="1628268"/>
    <lineage>
        <taxon>Eukaryota</taxon>
        <taxon>Sar</taxon>
        <taxon>Alveolata</taxon>
        <taxon>Dinophyceae</taxon>
        <taxon>Suessiales</taxon>
        <taxon>Symbiodiniaceae</taxon>
        <taxon>Symbiodinium</taxon>
    </lineage>
</organism>
<evidence type="ECO:0000256" key="1">
    <source>
        <dbReference type="PROSITE-ProRule" id="PRU00175"/>
    </source>
</evidence>
<dbReference type="SMART" id="SM00184">
    <property type="entry name" value="RING"/>
    <property type="match status" value="1"/>
</dbReference>
<dbReference type="Gene3D" id="3.30.40.10">
    <property type="entry name" value="Zinc/RING finger domain, C3HC4 (zinc finger)"/>
    <property type="match status" value="1"/>
</dbReference>
<dbReference type="GO" id="GO:0006511">
    <property type="term" value="P:ubiquitin-dependent protein catabolic process"/>
    <property type="evidence" value="ECO:0007669"/>
    <property type="project" value="TreeGrafter"/>
</dbReference>
<dbReference type="EMBL" id="CAJNJA010037901">
    <property type="protein sequence ID" value="CAE7740003.1"/>
    <property type="molecule type" value="Genomic_DNA"/>
</dbReference>
<name>A0A812XPH2_9DINO</name>
<feature type="domain" description="RING-type" evidence="3">
    <location>
        <begin position="145"/>
        <end position="190"/>
    </location>
</feature>
<dbReference type="Pfam" id="PF13639">
    <property type="entry name" value="zf-RING_2"/>
    <property type="match status" value="1"/>
</dbReference>
<comment type="caution">
    <text evidence="4">The sequence shown here is derived from an EMBL/GenBank/DDBJ whole genome shotgun (WGS) entry which is preliminary data.</text>
</comment>
<evidence type="ECO:0000256" key="2">
    <source>
        <dbReference type="SAM" id="Phobius"/>
    </source>
</evidence>
<feature type="transmembrane region" description="Helical" evidence="2">
    <location>
        <begin position="46"/>
        <end position="67"/>
    </location>
</feature>
<dbReference type="AlphaFoldDB" id="A0A812XPH2"/>
<accession>A0A812XPH2</accession>
<evidence type="ECO:0000259" key="3">
    <source>
        <dbReference type="PROSITE" id="PS50089"/>
    </source>
</evidence>
<keyword evidence="5" id="KW-1185">Reference proteome</keyword>
<keyword evidence="1" id="KW-0863">Zinc-finger</keyword>
<gene>
    <name evidence="4" type="ORF">SNEC2469_LOCUS21374</name>
</gene>
<dbReference type="GO" id="GO:0008270">
    <property type="term" value="F:zinc ion binding"/>
    <property type="evidence" value="ECO:0007669"/>
    <property type="project" value="UniProtKB-KW"/>
</dbReference>